<organism evidence="1 2">
    <name type="scientific">Aerophobetes bacterium</name>
    <dbReference type="NCBI Taxonomy" id="2030807"/>
    <lineage>
        <taxon>Bacteria</taxon>
        <taxon>Candidatus Aerophobota</taxon>
    </lineage>
</organism>
<name>A0A662DA43_UNCAE</name>
<dbReference type="AlphaFoldDB" id="A0A662DA43"/>
<evidence type="ECO:0000313" key="2">
    <source>
        <dbReference type="Proteomes" id="UP000267654"/>
    </source>
</evidence>
<accession>A0A662DA43</accession>
<proteinExistence type="predicted"/>
<dbReference type="EMBL" id="QMQB01000146">
    <property type="protein sequence ID" value="RLE12600.1"/>
    <property type="molecule type" value="Genomic_DNA"/>
</dbReference>
<comment type="caution">
    <text evidence="1">The sequence shown here is derived from an EMBL/GenBank/DDBJ whole genome shotgun (WGS) entry which is preliminary data.</text>
</comment>
<evidence type="ECO:0000313" key="1">
    <source>
        <dbReference type="EMBL" id="RLE12600.1"/>
    </source>
</evidence>
<reference evidence="1 2" key="1">
    <citation type="submission" date="2018-06" db="EMBL/GenBank/DDBJ databases">
        <title>Extensive metabolic versatility and redundancy in microbially diverse, dynamic hydrothermal sediments.</title>
        <authorList>
            <person name="Dombrowski N."/>
            <person name="Teske A."/>
            <person name="Baker B.J."/>
        </authorList>
    </citation>
    <scope>NUCLEOTIDE SEQUENCE [LARGE SCALE GENOMIC DNA]</scope>
    <source>
        <strain evidence="1">B19_G9</strain>
    </source>
</reference>
<dbReference type="Proteomes" id="UP000267654">
    <property type="component" value="Unassembled WGS sequence"/>
</dbReference>
<sequence length="92" mass="10981">MQTIEEIAKTLDIDPAELEKKSLKFFLEKELRNTEIEIYKIANKHGVRSVLDLDEKLKRGDIKEEDMLEDFMELEFLETRRDKILEALKKLK</sequence>
<protein>
    <submittedName>
        <fullName evidence="1">Uncharacterized protein</fullName>
    </submittedName>
</protein>
<gene>
    <name evidence="1" type="ORF">DRI96_04305</name>
</gene>